<organism evidence="4">
    <name type="scientific">Triatoma infestans</name>
    <name type="common">Assassin bug</name>
    <dbReference type="NCBI Taxonomy" id="30076"/>
    <lineage>
        <taxon>Eukaryota</taxon>
        <taxon>Metazoa</taxon>
        <taxon>Ecdysozoa</taxon>
        <taxon>Arthropoda</taxon>
        <taxon>Hexapoda</taxon>
        <taxon>Insecta</taxon>
        <taxon>Pterygota</taxon>
        <taxon>Neoptera</taxon>
        <taxon>Paraneoptera</taxon>
        <taxon>Hemiptera</taxon>
        <taxon>Heteroptera</taxon>
        <taxon>Panheteroptera</taxon>
        <taxon>Cimicomorpha</taxon>
        <taxon>Reduviidae</taxon>
        <taxon>Triatominae</taxon>
        <taxon>Triatoma</taxon>
    </lineage>
</organism>
<sequence>MKSILITGSNRGIGLGLIKALIKDKTTPKHIIATCRNPEEATELQNLAESNKNINILQLDVQHFDSFGEFANNVSKIVKDEGLNVLINNAGISHKFLRIGLIKPEPMIEAFTVNCVSPIIMAKEMLPFLKQAAVNNNKLPIGVHRAAIINISSTLGSIADNVEGGFYPYRCSKAALNAATKSLSIDIQPYKILATCLHPGWVKTRMGGSKAPLEVDDACKQIISTIKNFSSEHNGRFYTYDGKELNW</sequence>
<evidence type="ECO:0000256" key="2">
    <source>
        <dbReference type="ARBA" id="ARBA00023002"/>
    </source>
</evidence>
<dbReference type="PANTHER" id="PTHR43544:SF7">
    <property type="entry name" value="NADB-LER2"/>
    <property type="match status" value="1"/>
</dbReference>
<evidence type="ECO:0000313" key="4">
    <source>
        <dbReference type="EMBL" id="JAC15438.1"/>
    </source>
</evidence>
<dbReference type="InterPro" id="IPR002347">
    <property type="entry name" value="SDR_fam"/>
</dbReference>
<dbReference type="CDD" id="cd05325">
    <property type="entry name" value="carb_red_sniffer_like_SDR_c"/>
    <property type="match status" value="1"/>
</dbReference>
<keyword evidence="2" id="KW-0560">Oxidoreductase</keyword>
<dbReference type="PRINTS" id="PR00081">
    <property type="entry name" value="GDHRDH"/>
</dbReference>
<protein>
    <submittedName>
        <fullName evidence="4">Putative short-chain dehydrogenase</fullName>
    </submittedName>
</protein>
<proteinExistence type="evidence at transcript level"/>
<dbReference type="EMBL" id="GBBI01003274">
    <property type="protein sequence ID" value="JAC15438.1"/>
    <property type="molecule type" value="mRNA"/>
</dbReference>
<comment type="similarity">
    <text evidence="3">Belongs to the short-chain dehydrogenases/reductases (SDR) family.</text>
</comment>
<dbReference type="PRINTS" id="PR00080">
    <property type="entry name" value="SDRFAMILY"/>
</dbReference>
<dbReference type="InterPro" id="IPR036291">
    <property type="entry name" value="NAD(P)-bd_dom_sf"/>
</dbReference>
<dbReference type="PANTHER" id="PTHR43544">
    <property type="entry name" value="SHORT-CHAIN DEHYDROGENASE/REDUCTASE"/>
    <property type="match status" value="1"/>
</dbReference>
<name>A0A023F2E8_TRIIF</name>
<keyword evidence="1" id="KW-0521">NADP</keyword>
<dbReference type="InterPro" id="IPR051468">
    <property type="entry name" value="Fungal_SecMetab_SDRs"/>
</dbReference>
<dbReference type="GO" id="GO:0005737">
    <property type="term" value="C:cytoplasm"/>
    <property type="evidence" value="ECO:0007669"/>
    <property type="project" value="TreeGrafter"/>
</dbReference>
<dbReference type="Pfam" id="PF00106">
    <property type="entry name" value="adh_short"/>
    <property type="match status" value="1"/>
</dbReference>
<reference evidence="4" key="1">
    <citation type="journal article" date="2014" name="PLoS Negl. Trop. Dis.">
        <title>An updated insight into the Sialotranscriptome of Triatoma infestans: developmental stage and geographic variations.</title>
        <authorList>
            <person name="Schwarz A."/>
            <person name="Medrano-Mercado N."/>
            <person name="Schaub G.A."/>
            <person name="Struchiner C.J."/>
            <person name="Bargues M.D."/>
            <person name="Levy M.Z."/>
            <person name="Ribeiro J.M."/>
        </authorList>
    </citation>
    <scope>NUCLEOTIDE SEQUENCE</scope>
    <source>
        <strain evidence="4">Chile</strain>
        <tissue evidence="4">Salivary glands</tissue>
    </source>
</reference>
<evidence type="ECO:0000256" key="1">
    <source>
        <dbReference type="ARBA" id="ARBA00022857"/>
    </source>
</evidence>
<dbReference type="GO" id="GO:0004090">
    <property type="term" value="F:carbonyl reductase (NADPH) activity"/>
    <property type="evidence" value="ECO:0007669"/>
    <property type="project" value="TreeGrafter"/>
</dbReference>
<dbReference type="SUPFAM" id="SSF51735">
    <property type="entry name" value="NAD(P)-binding Rossmann-fold domains"/>
    <property type="match status" value="1"/>
</dbReference>
<accession>A0A023F2E8</accession>
<dbReference type="AlphaFoldDB" id="A0A023F2E8"/>
<evidence type="ECO:0000256" key="3">
    <source>
        <dbReference type="RuleBase" id="RU000363"/>
    </source>
</evidence>
<dbReference type="Gene3D" id="3.40.50.720">
    <property type="entry name" value="NAD(P)-binding Rossmann-like Domain"/>
    <property type="match status" value="1"/>
</dbReference>